<dbReference type="SUPFAM" id="SSF47781">
    <property type="entry name" value="RuvA domain 2-like"/>
    <property type="match status" value="1"/>
</dbReference>
<evidence type="ECO:0008006" key="2">
    <source>
        <dbReference type="Google" id="ProtNLM"/>
    </source>
</evidence>
<dbReference type="AlphaFoldDB" id="A0A6J4J195"/>
<dbReference type="EMBL" id="CADCTQ010000237">
    <property type="protein sequence ID" value="CAA9265191.1"/>
    <property type="molecule type" value="Genomic_DNA"/>
</dbReference>
<gene>
    <name evidence="1" type="ORF">AVDCRST_MAG56-2728</name>
</gene>
<sequence>MLLYPLGSTAQEHPRKEINLDEFIQNLFSQPADDVNYEDLYESLFQLYTNPLDLNAATRDELAATYMLSEAQLNAFFAYRAQNGSLLSVYELQAVPEFDLTTIHRLLPFVEVRNPRAGSQPFWQRLVQEPNNYLLLRYGRVLERKKGFSPADTNRQGEVNPRYLGDPGQVYTRFRVSHARDFSFGFTLEKDAGEAVAWQPRTRRYLSDFISFHGMLENRGRWKKLVAGDYQLQAGQGLLLGAGFVMGKGAETITTVRRNQLGIRPYTSAMESGYFRGVAATYALGPFDLTGFYSGTRRDAAVPEEADTVAGLAGDESIRSVQGTGYHRTAREIAAKGNIREGLAGSNVTYRNRANTLQLGATALLNRYSVPLVRKPSDYNGFEFNGRDNWNVSLSYSYLWQNVNLFGEVARSKSGGAGLVSGLIASLTPKVDLTLLYRRYDRHFHSFYGNAFGENTRNGNEHGLYWGLKIIPLRKVTASAYYDQFRFPWLKYRVDAPSKGYEYLFKLAWQPTKTTGLYAQFREECKEINQADGKLPVDFLAAARRRNWVLNADYAAGKCLSLQTRVQGSHYRQSNGPTRGYAIMQDVQVTAGKLKVSTRFALFDTEDYDNRQYAYEKDVLYAFSLPAYNGRGTRQYLLLQYPLGRRLDVWLRYARTQLRDNKTISSGLEEIEAPHKSEMKAQVRMSF</sequence>
<protein>
    <recommendedName>
        <fullName evidence="2">Helix-hairpin-helix domain-containing protein</fullName>
    </recommendedName>
</protein>
<organism evidence="1">
    <name type="scientific">uncultured Cytophagales bacterium</name>
    <dbReference type="NCBI Taxonomy" id="158755"/>
    <lineage>
        <taxon>Bacteria</taxon>
        <taxon>Pseudomonadati</taxon>
        <taxon>Bacteroidota</taxon>
        <taxon>Sphingobacteriia</taxon>
        <taxon>Sphingobacteriales</taxon>
        <taxon>environmental samples</taxon>
    </lineage>
</organism>
<accession>A0A6J4J195</accession>
<reference evidence="1" key="1">
    <citation type="submission" date="2020-02" db="EMBL/GenBank/DDBJ databases">
        <authorList>
            <person name="Meier V. D."/>
        </authorList>
    </citation>
    <scope>NUCLEOTIDE SEQUENCE</scope>
    <source>
        <strain evidence="1">AVDCRST_MAG56</strain>
    </source>
</reference>
<evidence type="ECO:0000313" key="1">
    <source>
        <dbReference type="EMBL" id="CAA9265191.1"/>
    </source>
</evidence>
<dbReference type="InterPro" id="IPR010994">
    <property type="entry name" value="RuvA_2-like"/>
</dbReference>
<name>A0A6J4J195_9SPHI</name>
<dbReference type="SUPFAM" id="SSF56935">
    <property type="entry name" value="Porins"/>
    <property type="match status" value="1"/>
</dbReference>
<proteinExistence type="predicted"/>